<feature type="compositionally biased region" description="Basic and acidic residues" evidence="1">
    <location>
        <begin position="457"/>
        <end position="467"/>
    </location>
</feature>
<evidence type="ECO:0000256" key="1">
    <source>
        <dbReference type="SAM" id="MobiDB-lite"/>
    </source>
</evidence>
<dbReference type="KEGG" id="cthr:CTHT_0001670"/>
<reference evidence="3 4" key="1">
    <citation type="journal article" date="2011" name="Cell">
        <title>Insight into structure and assembly of the nuclear pore complex by utilizing the genome of a eukaryotic thermophile.</title>
        <authorList>
            <person name="Amlacher S."/>
            <person name="Sarges P."/>
            <person name="Flemming D."/>
            <person name="van Noort V."/>
            <person name="Kunze R."/>
            <person name="Devos D.P."/>
            <person name="Arumugam M."/>
            <person name="Bork P."/>
            <person name="Hurt E."/>
        </authorList>
    </citation>
    <scope>NUCLEOTIDE SEQUENCE [LARGE SCALE GENOMIC DNA]</scope>
    <source>
        <strain evidence="4">DSM 1495 / CBS 144.50 / IMI 039719</strain>
    </source>
</reference>
<name>G0RZ46_CHATD</name>
<evidence type="ECO:0000313" key="3">
    <source>
        <dbReference type="EMBL" id="EGS23474.1"/>
    </source>
</evidence>
<gene>
    <name evidence="3" type="ORF">CTHT_0001670</name>
</gene>
<dbReference type="RefSeq" id="XP_006690716.1">
    <property type="nucleotide sequence ID" value="XM_006690653.1"/>
</dbReference>
<feature type="region of interest" description="Disordered" evidence="1">
    <location>
        <begin position="269"/>
        <end position="289"/>
    </location>
</feature>
<keyword evidence="4" id="KW-1185">Reference proteome</keyword>
<protein>
    <submittedName>
        <fullName evidence="3">Uncharacterized protein</fullName>
    </submittedName>
</protein>
<dbReference type="OrthoDB" id="5244978at2759"/>
<dbReference type="EMBL" id="GL988032">
    <property type="protein sequence ID" value="EGS23474.1"/>
    <property type="molecule type" value="Genomic_DNA"/>
</dbReference>
<keyword evidence="2" id="KW-1133">Transmembrane helix</keyword>
<feature type="transmembrane region" description="Helical" evidence="2">
    <location>
        <begin position="207"/>
        <end position="228"/>
    </location>
</feature>
<evidence type="ECO:0000256" key="2">
    <source>
        <dbReference type="SAM" id="Phobius"/>
    </source>
</evidence>
<evidence type="ECO:0000313" key="4">
    <source>
        <dbReference type="Proteomes" id="UP000008066"/>
    </source>
</evidence>
<dbReference type="AlphaFoldDB" id="G0RZ46"/>
<feature type="compositionally biased region" description="Low complexity" evidence="1">
    <location>
        <begin position="188"/>
        <end position="202"/>
    </location>
</feature>
<accession>G0RZ46</accession>
<keyword evidence="2" id="KW-0472">Membrane</keyword>
<feature type="compositionally biased region" description="Low complexity" evidence="1">
    <location>
        <begin position="379"/>
        <end position="402"/>
    </location>
</feature>
<feature type="compositionally biased region" description="Pro residues" evidence="1">
    <location>
        <begin position="313"/>
        <end position="326"/>
    </location>
</feature>
<dbReference type="HOGENOM" id="CLU_541843_0_0_1"/>
<feature type="compositionally biased region" description="Basic and acidic residues" evidence="1">
    <location>
        <begin position="403"/>
        <end position="416"/>
    </location>
</feature>
<sequence>MDHFSSSPSPEDTCPCYINPSAIRPQRWQDDPQGCLRSCEAQFLQSIHQKWSLSDHWIDGCQKLNGTGPVRGFWALYWCDATFCGVGIDLNGGEGQDPNVDLIISTCANIGFPSILDPGPPPPTFHCATSAADLERCSAAAAADLPTTSSATIPASSDNISIAAVPTDPADTNSLSPSSAEPTSFIDPLPTETSTTSSSPLSSLGKAGVAIGSALAVVAIILCALLCLRRRKKLKNATNTNPSTFPDDDTLPIPGSGHTRKLSRATTLIGSPTPLISPARRGSTRTGGGRKFLESISILKVGSRRRSASASPPLTPLGPAPPPPAERYPNPTDGRLTPLMVRREGSLGQIRTAREEREDDAAALWLPIPHTSPGTTYLTTAESSVTSPSSSSPSSSSSAAAAAKRELEGEGNREECVVAGEGASSSRGGGSGLGAEVEFESRAGTEPGTEYISEGLWSEHKSMEKREKTGRKRGSASAAATKNAAVGGRVERKLGELGWDWEG</sequence>
<dbReference type="Proteomes" id="UP000008066">
    <property type="component" value="Unassembled WGS sequence"/>
</dbReference>
<feature type="region of interest" description="Disordered" evidence="1">
    <location>
        <begin position="163"/>
        <end position="202"/>
    </location>
</feature>
<feature type="compositionally biased region" description="Low complexity" evidence="1">
    <location>
        <begin position="417"/>
        <end position="426"/>
    </location>
</feature>
<proteinExistence type="predicted"/>
<feature type="region of interest" description="Disordered" evidence="1">
    <location>
        <begin position="367"/>
        <end position="484"/>
    </location>
</feature>
<keyword evidence="2" id="KW-0812">Transmembrane</keyword>
<dbReference type="eggNOG" id="ENOG502RVW5">
    <property type="taxonomic scope" value="Eukaryota"/>
</dbReference>
<organism evidence="4">
    <name type="scientific">Chaetomium thermophilum (strain DSM 1495 / CBS 144.50 / IMI 039719)</name>
    <name type="common">Thermochaetoides thermophila</name>
    <dbReference type="NCBI Taxonomy" id="759272"/>
    <lineage>
        <taxon>Eukaryota</taxon>
        <taxon>Fungi</taxon>
        <taxon>Dikarya</taxon>
        <taxon>Ascomycota</taxon>
        <taxon>Pezizomycotina</taxon>
        <taxon>Sordariomycetes</taxon>
        <taxon>Sordariomycetidae</taxon>
        <taxon>Sordariales</taxon>
        <taxon>Chaetomiaceae</taxon>
        <taxon>Thermochaetoides</taxon>
    </lineage>
</organism>
<feature type="compositionally biased region" description="Polar residues" evidence="1">
    <location>
        <begin position="170"/>
        <end position="182"/>
    </location>
</feature>
<dbReference type="GeneID" id="18254205"/>
<dbReference type="STRING" id="759272.G0RZ46"/>
<feature type="region of interest" description="Disordered" evidence="1">
    <location>
        <begin position="303"/>
        <end position="339"/>
    </location>
</feature>